<dbReference type="EMBL" id="JXKM01000004">
    <property type="protein sequence ID" value="OJG36149.1"/>
    <property type="molecule type" value="Genomic_DNA"/>
</dbReference>
<evidence type="ECO:0000313" key="2">
    <source>
        <dbReference type="Proteomes" id="UP000183700"/>
    </source>
</evidence>
<proteinExistence type="predicted"/>
<evidence type="ECO:0000313" key="1">
    <source>
        <dbReference type="EMBL" id="OJG36149.1"/>
    </source>
</evidence>
<dbReference type="Proteomes" id="UP000183700">
    <property type="component" value="Unassembled WGS sequence"/>
</dbReference>
<gene>
    <name evidence="1" type="ORF">RV00_GL002293</name>
</gene>
<organism evidence="1 2">
    <name type="scientific">Enterococcus devriesei</name>
    <dbReference type="NCBI Taxonomy" id="319970"/>
    <lineage>
        <taxon>Bacteria</taxon>
        <taxon>Bacillati</taxon>
        <taxon>Bacillota</taxon>
        <taxon>Bacilli</taxon>
        <taxon>Lactobacillales</taxon>
        <taxon>Enterococcaceae</taxon>
        <taxon>Enterococcus</taxon>
    </lineage>
</organism>
<dbReference type="STRING" id="319970.RV00_GL002293"/>
<name>A0A1L8SVK8_9ENTE</name>
<keyword evidence="2" id="KW-1185">Reference proteome</keyword>
<comment type="caution">
    <text evidence="1">The sequence shown here is derived from an EMBL/GenBank/DDBJ whole genome shotgun (WGS) entry which is preliminary data.</text>
</comment>
<protein>
    <submittedName>
        <fullName evidence="1">Uncharacterized protein</fullName>
    </submittedName>
</protein>
<dbReference type="AlphaFoldDB" id="A0A1L8SVK8"/>
<reference evidence="1 2" key="1">
    <citation type="submission" date="2014-12" db="EMBL/GenBank/DDBJ databases">
        <title>Draft genome sequences of 29 type strains of Enterococci.</title>
        <authorList>
            <person name="Zhong Z."/>
            <person name="Sun Z."/>
            <person name="Liu W."/>
            <person name="Zhang W."/>
            <person name="Zhang H."/>
        </authorList>
    </citation>
    <scope>NUCLEOTIDE SEQUENCE [LARGE SCALE GENOMIC DNA]</scope>
    <source>
        <strain evidence="1 2">DSM 22802</strain>
    </source>
</reference>
<sequence>MIGGSSMYKANLKNIINSKEEKTIALSLIPHVGDTLQIKEPNKFLLIHGITYLAENESVDLEIFVEPIDRTYWMNEI</sequence>
<accession>A0A1L8SVK8</accession>